<proteinExistence type="inferred from homology"/>
<evidence type="ECO:0000256" key="7">
    <source>
        <dbReference type="ARBA" id="ARBA00023014"/>
    </source>
</evidence>
<evidence type="ECO:0000256" key="3">
    <source>
        <dbReference type="ARBA" id="ARBA00022679"/>
    </source>
</evidence>
<dbReference type="GO" id="GO:0031071">
    <property type="term" value="F:cysteine desulfurase activity"/>
    <property type="evidence" value="ECO:0007669"/>
    <property type="project" value="UniProtKB-EC"/>
</dbReference>
<dbReference type="InterPro" id="IPR015424">
    <property type="entry name" value="PyrdxlP-dep_Trfase"/>
</dbReference>
<dbReference type="InterPro" id="IPR016454">
    <property type="entry name" value="Cysteine_dSase"/>
</dbReference>
<organism evidence="10">
    <name type="scientific">Desulfobacca acetoxidans</name>
    <dbReference type="NCBI Taxonomy" id="60893"/>
    <lineage>
        <taxon>Bacteria</taxon>
        <taxon>Pseudomonadati</taxon>
        <taxon>Thermodesulfobacteriota</taxon>
        <taxon>Desulfobaccia</taxon>
        <taxon>Desulfobaccales</taxon>
        <taxon>Desulfobaccaceae</taxon>
        <taxon>Desulfobacca</taxon>
    </lineage>
</organism>
<evidence type="ECO:0000256" key="1">
    <source>
        <dbReference type="ARBA" id="ARBA00001933"/>
    </source>
</evidence>
<feature type="domain" description="Aminotransferase class V" evidence="9">
    <location>
        <begin position="4"/>
        <end position="332"/>
    </location>
</feature>
<name>A0A7C3ZAY0_9BACT</name>
<dbReference type="PANTHER" id="PTHR11601:SF34">
    <property type="entry name" value="CYSTEINE DESULFURASE"/>
    <property type="match status" value="1"/>
</dbReference>
<dbReference type="PIRSF" id="PIRSF005572">
    <property type="entry name" value="NifS"/>
    <property type="match status" value="1"/>
</dbReference>
<keyword evidence="4" id="KW-0479">Metal-binding</keyword>
<reference evidence="10" key="1">
    <citation type="journal article" date="2020" name="mSystems">
        <title>Genome- and Community-Level Interaction Insights into Carbon Utilization and Element Cycling Functions of Hydrothermarchaeota in Hydrothermal Sediment.</title>
        <authorList>
            <person name="Zhou Z."/>
            <person name="Liu Y."/>
            <person name="Xu W."/>
            <person name="Pan J."/>
            <person name="Luo Z.H."/>
            <person name="Li M."/>
        </authorList>
    </citation>
    <scope>NUCLEOTIDE SEQUENCE [LARGE SCALE GENOMIC DNA]</scope>
    <source>
        <strain evidence="10">SpSt-897</strain>
    </source>
</reference>
<dbReference type="Pfam" id="PF00266">
    <property type="entry name" value="Aminotran_5"/>
    <property type="match status" value="1"/>
</dbReference>
<evidence type="ECO:0000259" key="9">
    <source>
        <dbReference type="Pfam" id="PF00266"/>
    </source>
</evidence>
<evidence type="ECO:0000313" key="10">
    <source>
        <dbReference type="EMBL" id="HGF33471.1"/>
    </source>
</evidence>
<dbReference type="InterPro" id="IPR015421">
    <property type="entry name" value="PyrdxlP-dep_Trfase_major"/>
</dbReference>
<accession>A0A7C3ZAY0</accession>
<comment type="catalytic activity">
    <reaction evidence="8">
        <text>(sulfur carrier)-H + L-cysteine = (sulfur carrier)-SH + L-alanine</text>
        <dbReference type="Rhea" id="RHEA:43892"/>
        <dbReference type="Rhea" id="RHEA-COMP:14737"/>
        <dbReference type="Rhea" id="RHEA-COMP:14739"/>
        <dbReference type="ChEBI" id="CHEBI:29917"/>
        <dbReference type="ChEBI" id="CHEBI:35235"/>
        <dbReference type="ChEBI" id="CHEBI:57972"/>
        <dbReference type="ChEBI" id="CHEBI:64428"/>
        <dbReference type="EC" id="2.8.1.7"/>
    </reaction>
</comment>
<evidence type="ECO:0000256" key="8">
    <source>
        <dbReference type="ARBA" id="ARBA00050776"/>
    </source>
</evidence>
<keyword evidence="6" id="KW-0408">Iron</keyword>
<comment type="caution">
    <text evidence="10">The sequence shown here is derived from an EMBL/GenBank/DDBJ whole genome shotgun (WGS) entry which is preliminary data.</text>
</comment>
<dbReference type="Gene3D" id="3.40.640.10">
    <property type="entry name" value="Type I PLP-dependent aspartate aminotransferase-like (Major domain)"/>
    <property type="match status" value="1"/>
</dbReference>
<dbReference type="InterPro" id="IPR015422">
    <property type="entry name" value="PyrdxlP-dep_Trfase_small"/>
</dbReference>
<dbReference type="Gene3D" id="1.10.260.50">
    <property type="match status" value="1"/>
</dbReference>
<dbReference type="GO" id="GO:0051536">
    <property type="term" value="F:iron-sulfur cluster binding"/>
    <property type="evidence" value="ECO:0007669"/>
    <property type="project" value="UniProtKB-KW"/>
</dbReference>
<evidence type="ECO:0000256" key="6">
    <source>
        <dbReference type="ARBA" id="ARBA00023004"/>
    </source>
</evidence>
<gene>
    <name evidence="10" type="ORF">ENW96_03650</name>
</gene>
<protein>
    <submittedName>
        <fullName evidence="10">Cysteine desulfurase</fullName>
    </submittedName>
</protein>
<dbReference type="EMBL" id="DTMF01000097">
    <property type="protein sequence ID" value="HGF33471.1"/>
    <property type="molecule type" value="Genomic_DNA"/>
</dbReference>
<keyword evidence="5" id="KW-0663">Pyridoxal phosphate</keyword>
<comment type="cofactor">
    <cofactor evidence="1">
        <name>pyridoxal 5'-phosphate</name>
        <dbReference type="ChEBI" id="CHEBI:597326"/>
    </cofactor>
</comment>
<sequence length="397" mass="42290">MKTVYLDHAAATPVRPEVLAAMLPYFTERFGNPSAVYDLGSSIKEAIEVHRAKVASLIGAPPEGIVFTSSGAEANNLAVKGAALAHLKQGRHVIVSAIEHHSVLNSARYLEKFHDFEVTFLPVNKFGQVEPERLKKALSPATVLVSIQHASNEVGTIQGLSDLTAICREHDILFHTDAVATAGQVPIDVKELGVDLLSLSGPALGGPKGSGALYFRRGLRLVPQIHSGIQENGRRGGTENVPGIVGLGLAAELAKQELPVKAAHLKALRDRLAAGVKERIPFTIFTGHPEERLPGHASFCFEGIEGEALVFLLNGRGIYANTGSACASKALKVSPTLCAMGISPEVAQGSLVFTLNSTNREAEIDFVLEELPQAVEKLRSFSPVWRKKMAAVSGGRA</sequence>
<dbReference type="InterPro" id="IPR000192">
    <property type="entry name" value="Aminotrans_V_dom"/>
</dbReference>
<keyword evidence="7" id="KW-0411">Iron-sulfur</keyword>
<dbReference type="PANTHER" id="PTHR11601">
    <property type="entry name" value="CYSTEINE DESULFURYLASE FAMILY MEMBER"/>
    <property type="match status" value="1"/>
</dbReference>
<dbReference type="GO" id="GO:0046872">
    <property type="term" value="F:metal ion binding"/>
    <property type="evidence" value="ECO:0007669"/>
    <property type="project" value="UniProtKB-KW"/>
</dbReference>
<keyword evidence="3" id="KW-0808">Transferase</keyword>
<dbReference type="Gene3D" id="3.90.1150.10">
    <property type="entry name" value="Aspartate Aminotransferase, domain 1"/>
    <property type="match status" value="1"/>
</dbReference>
<comment type="similarity">
    <text evidence="2">Belongs to the class-V pyridoxal-phosphate-dependent aminotransferase family. NifS/IscS subfamily.</text>
</comment>
<evidence type="ECO:0000256" key="4">
    <source>
        <dbReference type="ARBA" id="ARBA00022723"/>
    </source>
</evidence>
<dbReference type="SUPFAM" id="SSF53383">
    <property type="entry name" value="PLP-dependent transferases"/>
    <property type="match status" value="1"/>
</dbReference>
<evidence type="ECO:0000256" key="2">
    <source>
        <dbReference type="ARBA" id="ARBA00006490"/>
    </source>
</evidence>
<evidence type="ECO:0000256" key="5">
    <source>
        <dbReference type="ARBA" id="ARBA00022898"/>
    </source>
</evidence>
<dbReference type="AlphaFoldDB" id="A0A7C3ZAY0"/>